<sequence length="108" mass="11489">MPHSDRPGPDGETSRDRRTRDLRKDRKPVRNLLAADVGGAHLGLALTIGALLVAAGFSGPRWVLLATGACATWFALALAVVHLRGARGGNAVRRAYIATFGWGDYVTP</sequence>
<comment type="caution">
    <text evidence="3">The sequence shown here is derived from an EMBL/GenBank/DDBJ whole genome shotgun (WGS) entry which is preliminary data.</text>
</comment>
<keyword evidence="2" id="KW-0812">Transmembrane</keyword>
<dbReference type="RefSeq" id="WP_245376663.1">
    <property type="nucleotide sequence ID" value="NZ_BMWJ01000002.1"/>
</dbReference>
<evidence type="ECO:0000313" key="3">
    <source>
        <dbReference type="EMBL" id="MBP2357917.1"/>
    </source>
</evidence>
<reference evidence="3 4" key="1">
    <citation type="submission" date="2021-03" db="EMBL/GenBank/DDBJ databases">
        <title>Sequencing the genomes of 1000 actinobacteria strains.</title>
        <authorList>
            <person name="Klenk H.-P."/>
        </authorList>
    </citation>
    <scope>NUCLEOTIDE SEQUENCE [LARGE SCALE GENOMIC DNA]</scope>
    <source>
        <strain evidence="3 4">DSM 40843</strain>
    </source>
</reference>
<keyword evidence="2" id="KW-1133">Transmembrane helix</keyword>
<evidence type="ECO:0000256" key="1">
    <source>
        <dbReference type="SAM" id="MobiDB-lite"/>
    </source>
</evidence>
<keyword evidence="4" id="KW-1185">Reference proteome</keyword>
<organism evidence="3 4">
    <name type="scientific">Streptomyces clavifer</name>
    <dbReference type="NCBI Taxonomy" id="68188"/>
    <lineage>
        <taxon>Bacteria</taxon>
        <taxon>Bacillati</taxon>
        <taxon>Actinomycetota</taxon>
        <taxon>Actinomycetes</taxon>
        <taxon>Kitasatosporales</taxon>
        <taxon>Streptomycetaceae</taxon>
        <taxon>Streptomyces</taxon>
    </lineage>
</organism>
<evidence type="ECO:0008006" key="5">
    <source>
        <dbReference type="Google" id="ProtNLM"/>
    </source>
</evidence>
<name>A0ABS4V234_9ACTN</name>
<keyword evidence="2" id="KW-0472">Membrane</keyword>
<evidence type="ECO:0000313" key="4">
    <source>
        <dbReference type="Proteomes" id="UP001519311"/>
    </source>
</evidence>
<feature type="region of interest" description="Disordered" evidence="1">
    <location>
        <begin position="1"/>
        <end position="25"/>
    </location>
</feature>
<protein>
    <recommendedName>
        <fullName evidence="5">Integral membrane protein</fullName>
    </recommendedName>
</protein>
<dbReference type="Proteomes" id="UP001519311">
    <property type="component" value="Unassembled WGS sequence"/>
</dbReference>
<feature type="transmembrane region" description="Helical" evidence="2">
    <location>
        <begin position="62"/>
        <end position="83"/>
    </location>
</feature>
<proteinExistence type="predicted"/>
<dbReference type="EMBL" id="JAGINS010000001">
    <property type="protein sequence ID" value="MBP2357917.1"/>
    <property type="molecule type" value="Genomic_DNA"/>
</dbReference>
<feature type="transmembrane region" description="Helical" evidence="2">
    <location>
        <begin position="32"/>
        <end position="56"/>
    </location>
</feature>
<gene>
    <name evidence="3" type="ORF">JOF59_000317</name>
</gene>
<accession>A0ABS4V234</accession>
<evidence type="ECO:0000256" key="2">
    <source>
        <dbReference type="SAM" id="Phobius"/>
    </source>
</evidence>
<feature type="compositionally biased region" description="Basic and acidic residues" evidence="1">
    <location>
        <begin position="1"/>
        <end position="24"/>
    </location>
</feature>